<dbReference type="CDD" id="cd06557">
    <property type="entry name" value="KPHMT-like"/>
    <property type="match status" value="1"/>
</dbReference>
<evidence type="ECO:0000256" key="2">
    <source>
        <dbReference type="ARBA" id="ARBA00011424"/>
    </source>
</evidence>
<dbReference type="PIRSF" id="PIRSF000388">
    <property type="entry name" value="Pantoate_hydroxy_MeTrfase"/>
    <property type="match status" value="1"/>
</dbReference>
<dbReference type="Pfam" id="PF02548">
    <property type="entry name" value="Pantoate_transf"/>
    <property type="match status" value="1"/>
</dbReference>
<name>A0ABW3GTT1_9BACL</name>
<evidence type="ECO:0000256" key="4">
    <source>
        <dbReference type="ARBA" id="ARBA00022679"/>
    </source>
</evidence>
<evidence type="ECO:0000313" key="7">
    <source>
        <dbReference type="Proteomes" id="UP001596976"/>
    </source>
</evidence>
<comment type="function">
    <text evidence="5">Catalyzes the reversible reaction in which hydroxymethyl group from 5,10-methylenetetrahydrofolate is transferred onto alpha-ketoisovalerate to form ketopantoate.</text>
</comment>
<comment type="subunit">
    <text evidence="2 5">Homodecamer; pentamer of dimers.</text>
</comment>
<feature type="binding site" evidence="5">
    <location>
        <position position="82"/>
    </location>
    <ligand>
        <name>Mg(2+)</name>
        <dbReference type="ChEBI" id="CHEBI:18420"/>
    </ligand>
</feature>
<dbReference type="NCBIfam" id="TIGR00222">
    <property type="entry name" value="panB"/>
    <property type="match status" value="1"/>
</dbReference>
<evidence type="ECO:0000313" key="6">
    <source>
        <dbReference type="EMBL" id="MFD0942628.1"/>
    </source>
</evidence>
<dbReference type="EMBL" id="JBHTJF010000009">
    <property type="protein sequence ID" value="MFD0942628.1"/>
    <property type="molecule type" value="Genomic_DNA"/>
</dbReference>
<proteinExistence type="inferred from homology"/>
<keyword evidence="5" id="KW-0963">Cytoplasm</keyword>
<feature type="binding site" evidence="5">
    <location>
        <position position="112"/>
    </location>
    <ligand>
        <name>3-methyl-2-oxobutanoate</name>
        <dbReference type="ChEBI" id="CHEBI:11851"/>
    </ligand>
</feature>
<evidence type="ECO:0000256" key="1">
    <source>
        <dbReference type="ARBA" id="ARBA00008676"/>
    </source>
</evidence>
<dbReference type="SUPFAM" id="SSF51621">
    <property type="entry name" value="Phosphoenolpyruvate/pyruvate domain"/>
    <property type="match status" value="1"/>
</dbReference>
<dbReference type="Gene3D" id="3.20.20.60">
    <property type="entry name" value="Phosphoenolpyruvate-binding domains"/>
    <property type="match status" value="1"/>
</dbReference>
<gene>
    <name evidence="5 6" type="primary">panB</name>
    <name evidence="6" type="ORF">ACFQ0V_02440</name>
</gene>
<dbReference type="RefSeq" id="WP_381009274.1">
    <property type="nucleotide sequence ID" value="NZ_JBHTJF010000009.1"/>
</dbReference>
<dbReference type="PANTHER" id="PTHR20881">
    <property type="entry name" value="3-METHYL-2-OXOBUTANOATE HYDROXYMETHYLTRANSFERASE"/>
    <property type="match status" value="1"/>
</dbReference>
<dbReference type="PANTHER" id="PTHR20881:SF0">
    <property type="entry name" value="3-METHYL-2-OXOBUTANOATE HYDROXYMETHYLTRANSFERASE"/>
    <property type="match status" value="1"/>
</dbReference>
<keyword evidence="3 5" id="KW-0566">Pantothenate biosynthesis</keyword>
<reference evidence="7" key="1">
    <citation type="journal article" date="2019" name="Int. J. Syst. Evol. Microbiol.">
        <title>The Global Catalogue of Microorganisms (GCM) 10K type strain sequencing project: providing services to taxonomists for standard genome sequencing and annotation.</title>
        <authorList>
            <consortium name="The Broad Institute Genomics Platform"/>
            <consortium name="The Broad Institute Genome Sequencing Center for Infectious Disease"/>
            <person name="Wu L."/>
            <person name="Ma J."/>
        </authorList>
    </citation>
    <scope>NUCLEOTIDE SEQUENCE [LARGE SCALE GENOMIC DNA]</scope>
    <source>
        <strain evidence="7">CCUG 63563</strain>
    </source>
</reference>
<comment type="pathway">
    <text evidence="5">Cofactor biosynthesis; (R)-pantothenate biosynthesis; (R)-pantoate from 3-methyl-2-oxobutanoate: step 1/2.</text>
</comment>
<feature type="binding site" evidence="5">
    <location>
        <position position="43"/>
    </location>
    <ligand>
        <name>Mg(2+)</name>
        <dbReference type="ChEBI" id="CHEBI:18420"/>
    </ligand>
</feature>
<organism evidence="6 7">
    <name type="scientific">Savagea faecisuis</name>
    <dbReference type="NCBI Taxonomy" id="1274803"/>
    <lineage>
        <taxon>Bacteria</taxon>
        <taxon>Bacillati</taxon>
        <taxon>Bacillota</taxon>
        <taxon>Bacilli</taxon>
        <taxon>Bacillales</taxon>
        <taxon>Caryophanaceae</taxon>
        <taxon>Savagea</taxon>
    </lineage>
</organism>
<feature type="active site" description="Proton acceptor" evidence="5">
    <location>
        <position position="181"/>
    </location>
</feature>
<sequence>MKGLTKFRKMKESGEKIVMLTAYDYPTAQFAERADVDLLLVGDSVGMVALGYESTASVTVDEMIHHAKAVRRGARDTFVVVDMPFGSYHISQEETMKTAIRMYQETNADALKVEGAGEVIDSIERLTTAGIPIVAHLGLLPQSAAVQGGYRVQGKTASQARQLIEDAQAVERAGACMLVLELIPHQLAKEVSEAVSIPVIGIGAGKDTDGQVLVIHDIVQFGLHRLPKFVKVYGDVGTQVEQAMKQYVADVRQQAFPTEAHHFTMEEDELQQLYGGVLS</sequence>
<feature type="binding site" evidence="5">
    <location>
        <position position="82"/>
    </location>
    <ligand>
        <name>3-methyl-2-oxobutanoate</name>
        <dbReference type="ChEBI" id="CHEBI:11851"/>
    </ligand>
</feature>
<dbReference type="GO" id="GO:0003864">
    <property type="term" value="F:3-methyl-2-oxobutanoate hydroxymethyltransferase activity"/>
    <property type="evidence" value="ECO:0007669"/>
    <property type="project" value="UniProtKB-EC"/>
</dbReference>
<dbReference type="InterPro" id="IPR003700">
    <property type="entry name" value="Pantoate_hydroxy_MeTrfase"/>
</dbReference>
<dbReference type="InterPro" id="IPR015813">
    <property type="entry name" value="Pyrv/PenolPyrv_kinase-like_dom"/>
</dbReference>
<protein>
    <recommendedName>
        <fullName evidence="5">3-methyl-2-oxobutanoate hydroxymethyltransferase</fullName>
        <ecNumber evidence="5">2.1.2.11</ecNumber>
    </recommendedName>
    <alternativeName>
        <fullName evidence="5">Ketopantoate hydroxymethyltransferase</fullName>
        <shortName evidence="5">KPHMT</shortName>
    </alternativeName>
</protein>
<dbReference type="HAMAP" id="MF_00156">
    <property type="entry name" value="PanB"/>
    <property type="match status" value="1"/>
</dbReference>
<keyword evidence="5" id="KW-0460">Magnesium</keyword>
<feature type="binding site" evidence="5">
    <location>
        <begin position="43"/>
        <end position="44"/>
    </location>
    <ligand>
        <name>3-methyl-2-oxobutanoate</name>
        <dbReference type="ChEBI" id="CHEBI:11851"/>
    </ligand>
</feature>
<keyword evidence="7" id="KW-1185">Reference proteome</keyword>
<feature type="binding site" evidence="5">
    <location>
        <position position="114"/>
    </location>
    <ligand>
        <name>Mg(2+)</name>
        <dbReference type="ChEBI" id="CHEBI:18420"/>
    </ligand>
</feature>
<comment type="cofactor">
    <cofactor evidence="5">
        <name>Mg(2+)</name>
        <dbReference type="ChEBI" id="CHEBI:18420"/>
    </cofactor>
    <text evidence="5">Binds 1 Mg(2+) ion per subunit.</text>
</comment>
<accession>A0ABW3GTT1</accession>
<dbReference type="EC" id="2.1.2.11" evidence="5"/>
<dbReference type="InterPro" id="IPR040442">
    <property type="entry name" value="Pyrv_kinase-like_dom_sf"/>
</dbReference>
<keyword evidence="5" id="KW-0479">Metal-binding</keyword>
<comment type="caution">
    <text evidence="6">The sequence shown here is derived from an EMBL/GenBank/DDBJ whole genome shotgun (WGS) entry which is preliminary data.</text>
</comment>
<comment type="subcellular location">
    <subcellularLocation>
        <location evidence="5">Cytoplasm</location>
    </subcellularLocation>
</comment>
<evidence type="ECO:0000256" key="5">
    <source>
        <dbReference type="HAMAP-Rule" id="MF_00156"/>
    </source>
</evidence>
<evidence type="ECO:0000256" key="3">
    <source>
        <dbReference type="ARBA" id="ARBA00022655"/>
    </source>
</evidence>
<comment type="catalytic activity">
    <reaction evidence="5">
        <text>(6R)-5,10-methylene-5,6,7,8-tetrahydrofolate + 3-methyl-2-oxobutanoate + H2O = 2-dehydropantoate + (6S)-5,6,7,8-tetrahydrofolate</text>
        <dbReference type="Rhea" id="RHEA:11824"/>
        <dbReference type="ChEBI" id="CHEBI:11561"/>
        <dbReference type="ChEBI" id="CHEBI:11851"/>
        <dbReference type="ChEBI" id="CHEBI:15377"/>
        <dbReference type="ChEBI" id="CHEBI:15636"/>
        <dbReference type="ChEBI" id="CHEBI:57453"/>
        <dbReference type="EC" id="2.1.2.11"/>
    </reaction>
</comment>
<dbReference type="Proteomes" id="UP001596976">
    <property type="component" value="Unassembled WGS sequence"/>
</dbReference>
<keyword evidence="4 5" id="KW-0808">Transferase</keyword>
<comment type="similarity">
    <text evidence="1 5">Belongs to the PanB family.</text>
</comment>
<dbReference type="NCBIfam" id="NF001452">
    <property type="entry name" value="PRK00311.1"/>
    <property type="match status" value="1"/>
</dbReference>